<keyword evidence="2" id="KW-0732">Signal</keyword>
<dbReference type="PANTHER" id="PTHR21179:SF1">
    <property type="entry name" value="KAZ1-TYPE SERINE PROTEASE INHIBITOR-LIKE PROTEIN TYPE EPSILON-RELATED"/>
    <property type="match status" value="1"/>
</dbReference>
<dbReference type="PROSITE" id="PS51465">
    <property type="entry name" value="KAZAL_2"/>
    <property type="match status" value="3"/>
</dbReference>
<feature type="compositionally biased region" description="Polar residues" evidence="1">
    <location>
        <begin position="119"/>
        <end position="135"/>
    </location>
</feature>
<keyword evidence="5" id="KW-1185">Reference proteome</keyword>
<organism evidence="4 5">
    <name type="scientific">Manduca sexta</name>
    <name type="common">Tobacco hawkmoth</name>
    <name type="synonym">Tobacco hornworm</name>
    <dbReference type="NCBI Taxonomy" id="7130"/>
    <lineage>
        <taxon>Eukaryota</taxon>
        <taxon>Metazoa</taxon>
        <taxon>Ecdysozoa</taxon>
        <taxon>Arthropoda</taxon>
        <taxon>Hexapoda</taxon>
        <taxon>Insecta</taxon>
        <taxon>Pterygota</taxon>
        <taxon>Neoptera</taxon>
        <taxon>Endopterygota</taxon>
        <taxon>Lepidoptera</taxon>
        <taxon>Glossata</taxon>
        <taxon>Ditrysia</taxon>
        <taxon>Bombycoidea</taxon>
        <taxon>Sphingidae</taxon>
        <taxon>Sphinginae</taxon>
        <taxon>Sphingini</taxon>
        <taxon>Manduca</taxon>
    </lineage>
</organism>
<feature type="compositionally biased region" description="Low complexity" evidence="1">
    <location>
        <begin position="102"/>
        <end position="117"/>
    </location>
</feature>
<name>A0A921YUN1_MANSE</name>
<evidence type="ECO:0000313" key="5">
    <source>
        <dbReference type="Proteomes" id="UP000791440"/>
    </source>
</evidence>
<reference evidence="4" key="2">
    <citation type="submission" date="2020-12" db="EMBL/GenBank/DDBJ databases">
        <authorList>
            <person name="Kanost M."/>
        </authorList>
    </citation>
    <scope>NUCLEOTIDE SEQUENCE</scope>
</reference>
<evidence type="ECO:0000259" key="3">
    <source>
        <dbReference type="PROSITE" id="PS51465"/>
    </source>
</evidence>
<gene>
    <name evidence="4" type="ORF">O3G_MSEX004235</name>
</gene>
<reference evidence="4" key="1">
    <citation type="journal article" date="2016" name="Insect Biochem. Mol. Biol.">
        <title>Multifaceted biological insights from a draft genome sequence of the tobacco hornworm moth, Manduca sexta.</title>
        <authorList>
            <person name="Kanost M.R."/>
            <person name="Arrese E.L."/>
            <person name="Cao X."/>
            <person name="Chen Y.R."/>
            <person name="Chellapilla S."/>
            <person name="Goldsmith M.R."/>
            <person name="Grosse-Wilde E."/>
            <person name="Heckel D.G."/>
            <person name="Herndon N."/>
            <person name="Jiang H."/>
            <person name="Papanicolaou A."/>
            <person name="Qu J."/>
            <person name="Soulages J.L."/>
            <person name="Vogel H."/>
            <person name="Walters J."/>
            <person name="Waterhouse R.M."/>
            <person name="Ahn S.J."/>
            <person name="Almeida F.C."/>
            <person name="An C."/>
            <person name="Aqrawi P."/>
            <person name="Bretschneider A."/>
            <person name="Bryant W.B."/>
            <person name="Bucks S."/>
            <person name="Chao H."/>
            <person name="Chevignon G."/>
            <person name="Christen J.M."/>
            <person name="Clarke D.F."/>
            <person name="Dittmer N.T."/>
            <person name="Ferguson L.C.F."/>
            <person name="Garavelou S."/>
            <person name="Gordon K.H.J."/>
            <person name="Gunaratna R.T."/>
            <person name="Han Y."/>
            <person name="Hauser F."/>
            <person name="He Y."/>
            <person name="Heidel-Fischer H."/>
            <person name="Hirsh A."/>
            <person name="Hu Y."/>
            <person name="Jiang H."/>
            <person name="Kalra D."/>
            <person name="Klinner C."/>
            <person name="Konig C."/>
            <person name="Kovar C."/>
            <person name="Kroll A.R."/>
            <person name="Kuwar S.S."/>
            <person name="Lee S.L."/>
            <person name="Lehman R."/>
            <person name="Li K."/>
            <person name="Li Z."/>
            <person name="Liang H."/>
            <person name="Lovelace S."/>
            <person name="Lu Z."/>
            <person name="Mansfield J.H."/>
            <person name="McCulloch K.J."/>
            <person name="Mathew T."/>
            <person name="Morton B."/>
            <person name="Muzny D.M."/>
            <person name="Neunemann D."/>
            <person name="Ongeri F."/>
            <person name="Pauchet Y."/>
            <person name="Pu L.L."/>
            <person name="Pyrousis I."/>
            <person name="Rao X.J."/>
            <person name="Redding A."/>
            <person name="Roesel C."/>
            <person name="Sanchez-Gracia A."/>
            <person name="Schaack S."/>
            <person name="Shukla A."/>
            <person name="Tetreau G."/>
            <person name="Wang Y."/>
            <person name="Xiong G.H."/>
            <person name="Traut W."/>
            <person name="Walsh T.K."/>
            <person name="Worley K.C."/>
            <person name="Wu D."/>
            <person name="Wu W."/>
            <person name="Wu Y.Q."/>
            <person name="Zhang X."/>
            <person name="Zou Z."/>
            <person name="Zucker H."/>
            <person name="Briscoe A.D."/>
            <person name="Burmester T."/>
            <person name="Clem R.J."/>
            <person name="Feyereisen R."/>
            <person name="Grimmelikhuijzen C.J.P."/>
            <person name="Hamodrakas S.J."/>
            <person name="Hansson B.S."/>
            <person name="Huguet E."/>
            <person name="Jermiin L.S."/>
            <person name="Lan Q."/>
            <person name="Lehman H.K."/>
            <person name="Lorenzen M."/>
            <person name="Merzendorfer H."/>
            <person name="Michalopoulos I."/>
            <person name="Morton D.B."/>
            <person name="Muthukrishnan S."/>
            <person name="Oakeshott J.G."/>
            <person name="Palmer W."/>
            <person name="Park Y."/>
            <person name="Passarelli A.L."/>
            <person name="Rozas J."/>
            <person name="Schwartz L.M."/>
            <person name="Smith W."/>
            <person name="Southgate A."/>
            <person name="Vilcinskas A."/>
            <person name="Vogt R."/>
            <person name="Wang P."/>
            <person name="Werren J."/>
            <person name="Yu X.Q."/>
            <person name="Zhou J.J."/>
            <person name="Brown S.J."/>
            <person name="Scherer S.E."/>
            <person name="Richards S."/>
            <person name="Blissard G.W."/>
        </authorList>
    </citation>
    <scope>NUCLEOTIDE SEQUENCE</scope>
</reference>
<dbReference type="CDD" id="cd00104">
    <property type="entry name" value="KAZAL_FS"/>
    <property type="match status" value="3"/>
</dbReference>
<dbReference type="PANTHER" id="PTHR21179">
    <property type="entry name" value="SERINE-TYPE ENDOPEPTIDASE INHIBITOR"/>
    <property type="match status" value="1"/>
</dbReference>
<feature type="chain" id="PRO_5038100840" description="Kazal-like domain-containing protein" evidence="2">
    <location>
        <begin position="21"/>
        <end position="580"/>
    </location>
</feature>
<comment type="caution">
    <text evidence="4">The sequence shown here is derived from an EMBL/GenBank/DDBJ whole genome shotgun (WGS) entry which is preliminary data.</text>
</comment>
<feature type="compositionally biased region" description="Polar residues" evidence="1">
    <location>
        <begin position="170"/>
        <end position="207"/>
    </location>
</feature>
<protein>
    <recommendedName>
        <fullName evidence="3">Kazal-like domain-containing protein</fullName>
    </recommendedName>
</protein>
<feature type="domain" description="Kazal-like" evidence="3">
    <location>
        <begin position="417"/>
        <end position="470"/>
    </location>
</feature>
<dbReference type="Pfam" id="PF00050">
    <property type="entry name" value="Kazal_1"/>
    <property type="match status" value="1"/>
</dbReference>
<proteinExistence type="predicted"/>
<evidence type="ECO:0000313" key="4">
    <source>
        <dbReference type="EMBL" id="KAG6446023.1"/>
    </source>
</evidence>
<feature type="region of interest" description="Disordered" evidence="1">
    <location>
        <begin position="473"/>
        <end position="497"/>
    </location>
</feature>
<accession>A0A921YUN1</accession>
<evidence type="ECO:0000256" key="1">
    <source>
        <dbReference type="SAM" id="MobiDB-lite"/>
    </source>
</evidence>
<feature type="region of interest" description="Disordered" evidence="1">
    <location>
        <begin position="102"/>
        <end position="207"/>
    </location>
</feature>
<feature type="domain" description="Kazal-like" evidence="3">
    <location>
        <begin position="267"/>
        <end position="320"/>
    </location>
</feature>
<dbReference type="SMART" id="SM00280">
    <property type="entry name" value="KAZAL"/>
    <property type="match status" value="4"/>
</dbReference>
<dbReference type="EMBL" id="JH668328">
    <property type="protein sequence ID" value="KAG6446023.1"/>
    <property type="molecule type" value="Genomic_DNA"/>
</dbReference>
<dbReference type="GO" id="GO:0004867">
    <property type="term" value="F:serine-type endopeptidase inhibitor activity"/>
    <property type="evidence" value="ECO:0007669"/>
    <property type="project" value="InterPro"/>
</dbReference>
<feature type="compositionally biased region" description="Polar residues" evidence="1">
    <location>
        <begin position="479"/>
        <end position="497"/>
    </location>
</feature>
<dbReference type="InterPro" id="IPR002350">
    <property type="entry name" value="Kazal_dom"/>
</dbReference>
<evidence type="ECO:0000256" key="2">
    <source>
        <dbReference type="SAM" id="SignalP"/>
    </source>
</evidence>
<dbReference type="AlphaFoldDB" id="A0A921YUN1"/>
<dbReference type="Proteomes" id="UP000791440">
    <property type="component" value="Unassembled WGS sequence"/>
</dbReference>
<feature type="domain" description="Kazal-like" evidence="3">
    <location>
        <begin position="343"/>
        <end position="396"/>
    </location>
</feature>
<sequence length="580" mass="62615">MWRNYTLIVICAALCNIAASKSWHGHNSHDHACHHYNNEWHTGHESSSSSSEEYDWPHYSQHGANEFNPWGWDTNQYTHPNHNWDGNNDDTQWMIIRRLTTRTSSPNQPSPSSSKPTVFPNQPSASPNAPTINPKQPTPFPSGPTVSPNQPPASPNTPTINPNQPTPFPSESTVFSSLPSISTSDNPTIDLNPTSSIPSEPSTGTSLTDVDACLRSCPVTTEYDPVCGTNYETYTNMGRFLCAQRCGVDVKIFLRRACPPLGLGQLRTTQAVCIASCSLSEEYNPVCGSDNITHDNPSTILCAQMCGYNVEIKHRLPCGQENSNGNSNPSISNVNDQSVNPLPPTVQMCVNSCSVTAEYSPVCGTNGITYPNPSQLECDRLCGIRVEILQRSPCSQITNDNQISTTTTPSTSTTLSPMLLASCIRACPQTPEYNPVCGTNGVTYKNPSHLSCAQTCGANVDVKRRSVCPPVGVTEPPTDGQSSAPITNAPLQTTKEPTTINGNSDNVNANNNGGVNVVTNVPIQVPDVNNGNKPSDNKDVATISPVDLLSIFTDPTTTTTEADEAIDFDSRFGEDKRSKK</sequence>
<dbReference type="InterPro" id="IPR039932">
    <property type="entry name" value="Spink4-like"/>
</dbReference>
<feature type="signal peptide" evidence="2">
    <location>
        <begin position="1"/>
        <end position="20"/>
    </location>
</feature>
<dbReference type="Pfam" id="PF07648">
    <property type="entry name" value="Kazal_2"/>
    <property type="match status" value="3"/>
</dbReference>